<dbReference type="CDD" id="cd00082">
    <property type="entry name" value="HisKA"/>
    <property type="match status" value="1"/>
</dbReference>
<dbReference type="AlphaFoldDB" id="A0A923HYS2"/>
<proteinExistence type="predicted"/>
<dbReference type="InterPro" id="IPR004358">
    <property type="entry name" value="Sig_transdc_His_kin-like_C"/>
</dbReference>
<dbReference type="SUPFAM" id="SSF47384">
    <property type="entry name" value="Homodimeric domain of signal transducing histidine kinase"/>
    <property type="match status" value="1"/>
</dbReference>
<dbReference type="Gene3D" id="3.30.565.10">
    <property type="entry name" value="Histidine kinase-like ATPase, C-terminal domain"/>
    <property type="match status" value="1"/>
</dbReference>
<name>A0A923HYS2_9FIRM</name>
<dbReference type="EMBL" id="WJBD01000021">
    <property type="protein sequence ID" value="MBC3889632.1"/>
    <property type="molecule type" value="Genomic_DNA"/>
</dbReference>
<dbReference type="Proteomes" id="UP000616595">
    <property type="component" value="Unassembled WGS sequence"/>
</dbReference>
<dbReference type="EC" id="2.7.13.3" evidence="3"/>
<evidence type="ECO:0000256" key="4">
    <source>
        <dbReference type="ARBA" id="ARBA00022553"/>
    </source>
</evidence>
<dbReference type="Pfam" id="PF00512">
    <property type="entry name" value="HisKA"/>
    <property type="match status" value="1"/>
</dbReference>
<evidence type="ECO:0000256" key="8">
    <source>
        <dbReference type="ARBA" id="ARBA00022989"/>
    </source>
</evidence>
<keyword evidence="7" id="KW-0418">Kinase</keyword>
<dbReference type="PANTHER" id="PTHR45528">
    <property type="entry name" value="SENSOR HISTIDINE KINASE CPXA"/>
    <property type="match status" value="1"/>
</dbReference>
<keyword evidence="8 11" id="KW-1133">Transmembrane helix</keyword>
<dbReference type="Pfam" id="PF02518">
    <property type="entry name" value="HATPase_c"/>
    <property type="match status" value="1"/>
</dbReference>
<comment type="subcellular location">
    <subcellularLocation>
        <location evidence="2">Membrane</location>
        <topology evidence="2">Multi-pass membrane protein</topology>
    </subcellularLocation>
</comment>
<keyword evidence="4" id="KW-0597">Phosphoprotein</keyword>
<dbReference type="SMART" id="SM00387">
    <property type="entry name" value="HATPase_c"/>
    <property type="match status" value="1"/>
</dbReference>
<evidence type="ECO:0000256" key="5">
    <source>
        <dbReference type="ARBA" id="ARBA00022679"/>
    </source>
</evidence>
<keyword evidence="5" id="KW-0808">Transferase</keyword>
<evidence type="ECO:0000256" key="9">
    <source>
        <dbReference type="ARBA" id="ARBA00023012"/>
    </source>
</evidence>
<reference evidence="13" key="2">
    <citation type="submission" date="2020-10" db="EMBL/GenBank/DDBJ databases">
        <title>Comparative genomics of the Acetobacterium genus.</title>
        <authorList>
            <person name="Marshall C."/>
            <person name="May H."/>
            <person name="Norman S."/>
        </authorList>
    </citation>
    <scope>NUCLEOTIDE SEQUENCE</scope>
    <source>
        <strain evidence="13">DER-2019</strain>
    </source>
</reference>
<dbReference type="InterPro" id="IPR036097">
    <property type="entry name" value="HisK_dim/P_sf"/>
</dbReference>
<evidence type="ECO:0000256" key="3">
    <source>
        <dbReference type="ARBA" id="ARBA00012438"/>
    </source>
</evidence>
<dbReference type="InterPro" id="IPR003594">
    <property type="entry name" value="HATPase_dom"/>
</dbReference>
<dbReference type="OrthoDB" id="84942at2"/>
<protein>
    <recommendedName>
        <fullName evidence="3">histidine kinase</fullName>
        <ecNumber evidence="3">2.7.13.3</ecNumber>
    </recommendedName>
</protein>
<evidence type="ECO:0000259" key="12">
    <source>
        <dbReference type="PROSITE" id="PS50109"/>
    </source>
</evidence>
<dbReference type="Gene3D" id="1.10.287.130">
    <property type="match status" value="1"/>
</dbReference>
<dbReference type="InterPro" id="IPR036890">
    <property type="entry name" value="HATPase_C_sf"/>
</dbReference>
<sequence length="461" mass="52172">MGDRVQMERAIKTKSIRYVFISYVVKFCIIVIATVILMCIVLEAGFLSGIILPANHAENIINEAVVHIKDYSSYADWMPYGCTYAVYDEAGRVKESNIDEAESLVMWQDVQNGVSNKGDSYYKIIRTANDTGIIKYKLYPRYSNENWNKYLPGPSVFTILIFIVLFILETIILANRFTKRLNREVQLLKDTTDKIQMDNLEFQVASSEIIEINDVLASIDKMKVELKNSLTRQWILEEGKKKQISALVHDLKTPLTVIRGNAELIEETELNKEQRVCSVSVQKSVADMEQYLMTLMDIIESEKENNLVVKDISFTILMETIISDARLIAGQKNIRLTLIQESVPAIITVDETAIKRCLLNVISNAVEHTPTGGEIFLNASEKGKFLYFMVEDSGPGFSGEEMKSALEQFYQGEKSRNSREHYGLGLYIVDNLVKNHGGSVKLLKSEKIGGAKVEIKIPINH</sequence>
<dbReference type="PANTHER" id="PTHR45528:SF8">
    <property type="entry name" value="HISTIDINE KINASE"/>
    <property type="match status" value="1"/>
</dbReference>
<feature type="transmembrane region" description="Helical" evidence="11">
    <location>
        <begin position="20"/>
        <end position="46"/>
    </location>
</feature>
<evidence type="ECO:0000256" key="2">
    <source>
        <dbReference type="ARBA" id="ARBA00004141"/>
    </source>
</evidence>
<dbReference type="PRINTS" id="PR00344">
    <property type="entry name" value="BCTRLSENSOR"/>
</dbReference>
<accession>A0A923HYS2</accession>
<gene>
    <name evidence="13" type="ORF">GH810_15065</name>
</gene>
<dbReference type="SMART" id="SM00388">
    <property type="entry name" value="HisKA"/>
    <property type="match status" value="1"/>
</dbReference>
<dbReference type="InterPro" id="IPR005467">
    <property type="entry name" value="His_kinase_dom"/>
</dbReference>
<comment type="caution">
    <text evidence="13">The sequence shown here is derived from an EMBL/GenBank/DDBJ whole genome shotgun (WGS) entry which is preliminary data.</text>
</comment>
<dbReference type="PROSITE" id="PS50109">
    <property type="entry name" value="HIS_KIN"/>
    <property type="match status" value="1"/>
</dbReference>
<dbReference type="GO" id="GO:0000155">
    <property type="term" value="F:phosphorelay sensor kinase activity"/>
    <property type="evidence" value="ECO:0007669"/>
    <property type="project" value="InterPro"/>
</dbReference>
<evidence type="ECO:0000256" key="6">
    <source>
        <dbReference type="ARBA" id="ARBA00022692"/>
    </source>
</evidence>
<dbReference type="GO" id="GO:0005886">
    <property type="term" value="C:plasma membrane"/>
    <property type="evidence" value="ECO:0007669"/>
    <property type="project" value="TreeGrafter"/>
</dbReference>
<keyword evidence="9" id="KW-0902">Two-component regulatory system</keyword>
<evidence type="ECO:0000256" key="1">
    <source>
        <dbReference type="ARBA" id="ARBA00000085"/>
    </source>
</evidence>
<evidence type="ECO:0000256" key="10">
    <source>
        <dbReference type="ARBA" id="ARBA00023136"/>
    </source>
</evidence>
<evidence type="ECO:0000313" key="13">
    <source>
        <dbReference type="EMBL" id="MBC3889632.1"/>
    </source>
</evidence>
<feature type="domain" description="Histidine kinase" evidence="12">
    <location>
        <begin position="246"/>
        <end position="461"/>
    </location>
</feature>
<evidence type="ECO:0000313" key="14">
    <source>
        <dbReference type="Proteomes" id="UP000616595"/>
    </source>
</evidence>
<keyword evidence="6 11" id="KW-0812">Transmembrane</keyword>
<evidence type="ECO:0000256" key="7">
    <source>
        <dbReference type="ARBA" id="ARBA00022777"/>
    </source>
</evidence>
<keyword evidence="10 11" id="KW-0472">Membrane</keyword>
<evidence type="ECO:0000256" key="11">
    <source>
        <dbReference type="SAM" id="Phobius"/>
    </source>
</evidence>
<organism evidence="13 14">
    <name type="scientific">Acetobacterium paludosum</name>
    <dbReference type="NCBI Taxonomy" id="52693"/>
    <lineage>
        <taxon>Bacteria</taxon>
        <taxon>Bacillati</taxon>
        <taxon>Bacillota</taxon>
        <taxon>Clostridia</taxon>
        <taxon>Eubacteriales</taxon>
        <taxon>Eubacteriaceae</taxon>
        <taxon>Acetobacterium</taxon>
    </lineage>
</organism>
<dbReference type="InterPro" id="IPR003661">
    <property type="entry name" value="HisK_dim/P_dom"/>
</dbReference>
<dbReference type="InterPro" id="IPR050398">
    <property type="entry name" value="HssS/ArlS-like"/>
</dbReference>
<dbReference type="SUPFAM" id="SSF55874">
    <property type="entry name" value="ATPase domain of HSP90 chaperone/DNA topoisomerase II/histidine kinase"/>
    <property type="match status" value="1"/>
</dbReference>
<keyword evidence="14" id="KW-1185">Reference proteome</keyword>
<reference evidence="13" key="1">
    <citation type="submission" date="2019-10" db="EMBL/GenBank/DDBJ databases">
        <authorList>
            <person name="Ross D.E."/>
            <person name="Gulliver D."/>
        </authorList>
    </citation>
    <scope>NUCLEOTIDE SEQUENCE</scope>
    <source>
        <strain evidence="13">DER-2019</strain>
    </source>
</reference>
<feature type="transmembrane region" description="Helical" evidence="11">
    <location>
        <begin position="156"/>
        <end position="174"/>
    </location>
</feature>
<comment type="catalytic activity">
    <reaction evidence="1">
        <text>ATP + protein L-histidine = ADP + protein N-phospho-L-histidine.</text>
        <dbReference type="EC" id="2.7.13.3"/>
    </reaction>
</comment>